<dbReference type="InterPro" id="IPR036663">
    <property type="entry name" value="Fumarylacetoacetase_C_sf"/>
</dbReference>
<comment type="similarity">
    <text evidence="1">Belongs to the FAH family.</text>
</comment>
<feature type="domain" description="Fumarylacetoacetase-like C-terminal" evidence="4">
    <location>
        <begin position="110"/>
        <end position="316"/>
    </location>
</feature>
<name>A0ABV8F365_9ACTN</name>
<feature type="compositionally biased region" description="Polar residues" evidence="3">
    <location>
        <begin position="1"/>
        <end position="15"/>
    </location>
</feature>
<evidence type="ECO:0000259" key="4">
    <source>
        <dbReference type="Pfam" id="PF01557"/>
    </source>
</evidence>
<sequence>MSGGTAQDPVQSGTAQDPVRGGTAQDPVRGGTAPEPVRAVRGLARARLGDGRVVLVRIESEEATVLATESDHPAADVLREALHTGAWRADGEPVAAGDLELLAPIANPSKIVCVGLNYRDHAEESGVEPPARPLLFAKFPNALRASGAVVEVPEDLSGQLDYEGELGVVIGRRARDVALDEALDHVLGYVAANDLSARDAQFSDGQWLRGKSADGFCPVGPVVTLAEDVEDPQALRIVTRLNDQVVQDGSTEKMIFSVAEIVSYASRYLTLEPGDLILTGTPPGVGFARTPPLVVGDGDVVTVTVEGVGEVVNRVRVI</sequence>
<dbReference type="EMBL" id="JBHSBC010000021">
    <property type="protein sequence ID" value="MFC3982659.1"/>
    <property type="molecule type" value="Genomic_DNA"/>
</dbReference>
<evidence type="ECO:0000256" key="2">
    <source>
        <dbReference type="ARBA" id="ARBA00022723"/>
    </source>
</evidence>
<dbReference type="Pfam" id="PF01557">
    <property type="entry name" value="FAA_hydrolase"/>
    <property type="match status" value="1"/>
</dbReference>
<accession>A0ABV8F365</accession>
<dbReference type="Gene3D" id="3.90.850.10">
    <property type="entry name" value="Fumarylacetoacetase-like, C-terminal domain"/>
    <property type="match status" value="1"/>
</dbReference>
<reference evidence="6" key="1">
    <citation type="journal article" date="2019" name="Int. J. Syst. Evol. Microbiol.">
        <title>The Global Catalogue of Microorganisms (GCM) 10K type strain sequencing project: providing services to taxonomists for standard genome sequencing and annotation.</title>
        <authorList>
            <consortium name="The Broad Institute Genomics Platform"/>
            <consortium name="The Broad Institute Genome Sequencing Center for Infectious Disease"/>
            <person name="Wu L."/>
            <person name="Ma J."/>
        </authorList>
    </citation>
    <scope>NUCLEOTIDE SEQUENCE [LARGE SCALE GENOMIC DNA]</scope>
    <source>
        <strain evidence="6">TBRC 7912</strain>
    </source>
</reference>
<dbReference type="Proteomes" id="UP001595698">
    <property type="component" value="Unassembled WGS sequence"/>
</dbReference>
<dbReference type="PANTHER" id="PTHR42796:SF4">
    <property type="entry name" value="FUMARYLACETOACETATE HYDROLASE DOMAIN-CONTAINING PROTEIN 2A"/>
    <property type="match status" value="1"/>
</dbReference>
<evidence type="ECO:0000313" key="6">
    <source>
        <dbReference type="Proteomes" id="UP001595698"/>
    </source>
</evidence>
<protein>
    <submittedName>
        <fullName evidence="5">Fumarylacetoacetate hydrolase family protein</fullName>
    </submittedName>
</protein>
<dbReference type="InterPro" id="IPR051121">
    <property type="entry name" value="FAH"/>
</dbReference>
<organism evidence="5 6">
    <name type="scientific">Streptosporangium jomthongense</name>
    <dbReference type="NCBI Taxonomy" id="1193683"/>
    <lineage>
        <taxon>Bacteria</taxon>
        <taxon>Bacillati</taxon>
        <taxon>Actinomycetota</taxon>
        <taxon>Actinomycetes</taxon>
        <taxon>Streptosporangiales</taxon>
        <taxon>Streptosporangiaceae</taxon>
        <taxon>Streptosporangium</taxon>
    </lineage>
</organism>
<proteinExistence type="inferred from homology"/>
<comment type="caution">
    <text evidence="5">The sequence shown here is derived from an EMBL/GenBank/DDBJ whole genome shotgun (WGS) entry which is preliminary data.</text>
</comment>
<dbReference type="SUPFAM" id="SSF56529">
    <property type="entry name" value="FAH"/>
    <property type="match status" value="1"/>
</dbReference>
<keyword evidence="6" id="KW-1185">Reference proteome</keyword>
<feature type="region of interest" description="Disordered" evidence="3">
    <location>
        <begin position="1"/>
        <end position="37"/>
    </location>
</feature>
<evidence type="ECO:0000256" key="3">
    <source>
        <dbReference type="SAM" id="MobiDB-lite"/>
    </source>
</evidence>
<keyword evidence="5" id="KW-0378">Hydrolase</keyword>
<dbReference type="PANTHER" id="PTHR42796">
    <property type="entry name" value="FUMARYLACETOACETATE HYDROLASE DOMAIN-CONTAINING PROTEIN 2A-RELATED"/>
    <property type="match status" value="1"/>
</dbReference>
<evidence type="ECO:0000256" key="1">
    <source>
        <dbReference type="ARBA" id="ARBA00010211"/>
    </source>
</evidence>
<keyword evidence="2" id="KW-0479">Metal-binding</keyword>
<dbReference type="RefSeq" id="WP_386191083.1">
    <property type="nucleotide sequence ID" value="NZ_JBHSBC010000021.1"/>
</dbReference>
<evidence type="ECO:0000313" key="5">
    <source>
        <dbReference type="EMBL" id="MFC3982659.1"/>
    </source>
</evidence>
<gene>
    <name evidence="5" type="ORF">ACFOYY_21130</name>
</gene>
<dbReference type="InterPro" id="IPR011234">
    <property type="entry name" value="Fumarylacetoacetase-like_C"/>
</dbReference>
<dbReference type="GO" id="GO:0016787">
    <property type="term" value="F:hydrolase activity"/>
    <property type="evidence" value="ECO:0007669"/>
    <property type="project" value="UniProtKB-KW"/>
</dbReference>